<feature type="domain" description="Putative Flp pilus-assembly TadG-like N-terminal" evidence="2">
    <location>
        <begin position="15"/>
        <end position="59"/>
    </location>
</feature>
<evidence type="ECO:0000313" key="4">
    <source>
        <dbReference type="Proteomes" id="UP001612915"/>
    </source>
</evidence>
<protein>
    <submittedName>
        <fullName evidence="3">Pilus assembly protein TadG-related protein</fullName>
    </submittedName>
</protein>
<feature type="transmembrane region" description="Helical" evidence="1">
    <location>
        <begin position="15"/>
        <end position="36"/>
    </location>
</feature>
<keyword evidence="1" id="KW-0812">Transmembrane</keyword>
<dbReference type="InterPro" id="IPR028087">
    <property type="entry name" value="Tad_N"/>
</dbReference>
<evidence type="ECO:0000313" key="3">
    <source>
        <dbReference type="EMBL" id="MFI7586913.1"/>
    </source>
</evidence>
<evidence type="ECO:0000256" key="1">
    <source>
        <dbReference type="SAM" id="Phobius"/>
    </source>
</evidence>
<accession>A0ABW8ALQ8</accession>
<sequence>MKGPSISSDDRDDRGAATVFLVGFAVVLLVLAGLVVDGGLAINARQRVADDVEQAARAGSAHLDEDELRADGLVRIDPVAARAATTRFLRARGYPAGGIRVQATPNQVTVAATLQQKTALLSLIFVDDFTITATGTARPAVGIIQEVAP</sequence>
<evidence type="ECO:0000259" key="2">
    <source>
        <dbReference type="Pfam" id="PF13400"/>
    </source>
</evidence>
<organism evidence="3 4">
    <name type="scientific">Spongisporangium articulatum</name>
    <dbReference type="NCBI Taxonomy" id="3362603"/>
    <lineage>
        <taxon>Bacteria</taxon>
        <taxon>Bacillati</taxon>
        <taxon>Actinomycetota</taxon>
        <taxon>Actinomycetes</taxon>
        <taxon>Kineosporiales</taxon>
        <taxon>Kineosporiaceae</taxon>
        <taxon>Spongisporangium</taxon>
    </lineage>
</organism>
<dbReference type="EMBL" id="JBITLV010000002">
    <property type="protein sequence ID" value="MFI7586913.1"/>
    <property type="molecule type" value="Genomic_DNA"/>
</dbReference>
<keyword evidence="1" id="KW-1133">Transmembrane helix</keyword>
<keyword evidence="1" id="KW-0472">Membrane</keyword>
<keyword evidence="4" id="KW-1185">Reference proteome</keyword>
<gene>
    <name evidence="3" type="ORF">ACIB24_07540</name>
</gene>
<dbReference type="Pfam" id="PF13400">
    <property type="entry name" value="Tad"/>
    <property type="match status" value="1"/>
</dbReference>
<comment type="caution">
    <text evidence="3">The sequence shown here is derived from an EMBL/GenBank/DDBJ whole genome shotgun (WGS) entry which is preliminary data.</text>
</comment>
<proteinExistence type="predicted"/>
<reference evidence="3 4" key="1">
    <citation type="submission" date="2024-10" db="EMBL/GenBank/DDBJ databases">
        <title>The Natural Products Discovery Center: Release of the First 8490 Sequenced Strains for Exploring Actinobacteria Biosynthetic Diversity.</title>
        <authorList>
            <person name="Kalkreuter E."/>
            <person name="Kautsar S.A."/>
            <person name="Yang D."/>
            <person name="Bader C.D."/>
            <person name="Teijaro C.N."/>
            <person name="Fluegel L."/>
            <person name="Davis C.M."/>
            <person name="Simpson J.R."/>
            <person name="Lauterbach L."/>
            <person name="Steele A.D."/>
            <person name="Gui C."/>
            <person name="Meng S."/>
            <person name="Li G."/>
            <person name="Viehrig K."/>
            <person name="Ye F."/>
            <person name="Su P."/>
            <person name="Kiefer A.F."/>
            <person name="Nichols A."/>
            <person name="Cepeda A.J."/>
            <person name="Yan W."/>
            <person name="Fan B."/>
            <person name="Jiang Y."/>
            <person name="Adhikari A."/>
            <person name="Zheng C.-J."/>
            <person name="Schuster L."/>
            <person name="Cowan T.M."/>
            <person name="Smanski M.J."/>
            <person name="Chevrette M.G."/>
            <person name="De Carvalho L.P.S."/>
            <person name="Shen B."/>
        </authorList>
    </citation>
    <scope>NUCLEOTIDE SEQUENCE [LARGE SCALE GENOMIC DNA]</scope>
    <source>
        <strain evidence="3 4">NPDC049639</strain>
    </source>
</reference>
<name>A0ABW8ALQ8_9ACTN</name>
<dbReference type="RefSeq" id="WP_398277551.1">
    <property type="nucleotide sequence ID" value="NZ_JBITLV010000002.1"/>
</dbReference>
<dbReference type="Proteomes" id="UP001612915">
    <property type="component" value="Unassembled WGS sequence"/>
</dbReference>